<protein>
    <submittedName>
        <fullName evidence="1">Uncharacterized protein</fullName>
    </submittedName>
</protein>
<dbReference type="Proteomes" id="UP000790709">
    <property type="component" value="Unassembled WGS sequence"/>
</dbReference>
<proteinExistence type="predicted"/>
<evidence type="ECO:0000313" key="2">
    <source>
        <dbReference type="Proteomes" id="UP000790709"/>
    </source>
</evidence>
<comment type="caution">
    <text evidence="1">The sequence shown here is derived from an EMBL/GenBank/DDBJ whole genome shotgun (WGS) entry which is preliminary data.</text>
</comment>
<dbReference type="EMBL" id="MU266942">
    <property type="protein sequence ID" value="KAH7917767.1"/>
    <property type="molecule type" value="Genomic_DNA"/>
</dbReference>
<evidence type="ECO:0000313" key="1">
    <source>
        <dbReference type="EMBL" id="KAH7917767.1"/>
    </source>
</evidence>
<reference evidence="1" key="1">
    <citation type="journal article" date="2021" name="New Phytol.">
        <title>Evolutionary innovations through gain and loss of genes in the ectomycorrhizal Boletales.</title>
        <authorList>
            <person name="Wu G."/>
            <person name="Miyauchi S."/>
            <person name="Morin E."/>
            <person name="Kuo A."/>
            <person name="Drula E."/>
            <person name="Varga T."/>
            <person name="Kohler A."/>
            <person name="Feng B."/>
            <person name="Cao Y."/>
            <person name="Lipzen A."/>
            <person name="Daum C."/>
            <person name="Hundley H."/>
            <person name="Pangilinan J."/>
            <person name="Johnson J."/>
            <person name="Barry K."/>
            <person name="LaButti K."/>
            <person name="Ng V."/>
            <person name="Ahrendt S."/>
            <person name="Min B."/>
            <person name="Choi I.G."/>
            <person name="Park H."/>
            <person name="Plett J.M."/>
            <person name="Magnuson J."/>
            <person name="Spatafora J.W."/>
            <person name="Nagy L.G."/>
            <person name="Henrissat B."/>
            <person name="Grigoriev I.V."/>
            <person name="Yang Z.L."/>
            <person name="Xu J."/>
            <person name="Martin F.M."/>
        </authorList>
    </citation>
    <scope>NUCLEOTIDE SEQUENCE</scope>
    <source>
        <strain evidence="1">KUC20120723A-06</strain>
    </source>
</reference>
<name>A0ACB8AWK7_9AGAM</name>
<accession>A0ACB8AWK7</accession>
<gene>
    <name evidence="1" type="ORF">BV22DRAFT_1052206</name>
</gene>
<keyword evidence="2" id="KW-1185">Reference proteome</keyword>
<sequence length="457" mass="52261">MDANFRLKNRMRSSDAADPGLHTGLAYFVPEAPYKAHLLKFASQKDMSDISTISTCSGFKTLAHAESKFSTGLRATGVGLCLCARHKFVQANGVGDLQKGERYCNTDYVFFSALALLLLLSVIVSYDIACQWKVNLWERMNRLPDELQVPLALAAAGFLFGIPKFHCPAHSLLCGIPHSLNLMPGVGRTDGEGSRHDTLDDHFGHHNWRKYMMMDAVPLTMNAGTSLRTKLLVALLKRDCQQGALEEFNAAIGANLREEWTSMITAWEKDKSWANPYVNVKHNLVEIHSKKYAIRLIAAERRFERENARERENDLRRRNETLTLREKWNLICSKHTYEHEAHQALNDEWAKARARAHRWTEEAMLLKEEMQRVRVYLNWRAKWWATRTAVRVQDNILAEAIQRGLLARFTYLWENVDVRVESSTAWMDVDAEGLVTQAALEEANEDKEGEDDEDDNL</sequence>
<organism evidence="1 2">
    <name type="scientific">Leucogyrophana mollusca</name>
    <dbReference type="NCBI Taxonomy" id="85980"/>
    <lineage>
        <taxon>Eukaryota</taxon>
        <taxon>Fungi</taxon>
        <taxon>Dikarya</taxon>
        <taxon>Basidiomycota</taxon>
        <taxon>Agaricomycotina</taxon>
        <taxon>Agaricomycetes</taxon>
        <taxon>Agaricomycetidae</taxon>
        <taxon>Boletales</taxon>
        <taxon>Boletales incertae sedis</taxon>
        <taxon>Leucogyrophana</taxon>
    </lineage>
</organism>